<feature type="domain" description="Heterokaryon incompatibility" evidence="1">
    <location>
        <begin position="48"/>
        <end position="169"/>
    </location>
</feature>
<dbReference type="InterPro" id="IPR052895">
    <property type="entry name" value="HetReg/Transcr_Mod"/>
</dbReference>
<protein>
    <recommendedName>
        <fullName evidence="1">Heterokaryon incompatibility domain-containing protein</fullName>
    </recommendedName>
</protein>
<dbReference type="Proteomes" id="UP001140560">
    <property type="component" value="Unassembled WGS sequence"/>
</dbReference>
<dbReference type="EMBL" id="JAPEUY010000006">
    <property type="protein sequence ID" value="KAJ4372456.1"/>
    <property type="molecule type" value="Genomic_DNA"/>
</dbReference>
<dbReference type="Pfam" id="PF06985">
    <property type="entry name" value="HET"/>
    <property type="match status" value="1"/>
</dbReference>
<gene>
    <name evidence="2" type="ORF">N0V83_004230</name>
</gene>
<organism evidence="2 3">
    <name type="scientific">Neocucurbitaria cava</name>
    <dbReference type="NCBI Taxonomy" id="798079"/>
    <lineage>
        <taxon>Eukaryota</taxon>
        <taxon>Fungi</taxon>
        <taxon>Dikarya</taxon>
        <taxon>Ascomycota</taxon>
        <taxon>Pezizomycotina</taxon>
        <taxon>Dothideomycetes</taxon>
        <taxon>Pleosporomycetidae</taxon>
        <taxon>Pleosporales</taxon>
        <taxon>Pleosporineae</taxon>
        <taxon>Cucurbitariaceae</taxon>
        <taxon>Neocucurbitaria</taxon>
    </lineage>
</organism>
<proteinExistence type="predicted"/>
<dbReference type="PANTHER" id="PTHR24148">
    <property type="entry name" value="ANKYRIN REPEAT DOMAIN-CONTAINING PROTEIN 39 HOMOLOG-RELATED"/>
    <property type="match status" value="1"/>
</dbReference>
<keyword evidence="3" id="KW-1185">Reference proteome</keyword>
<sequence length="194" mass="22231">MPYQYQPLSIADDPDDVYIRLFELHQGPRTGPITGRLYSTLLSKAPSFFALSYCWGSTSRNGTVHITNSAPPRDLDNDNTLDIPPALIPLLYQTRDRRSLKARTWWIDSICLNQNDAEEKNIHVPKMREVYMKATCTISWLGLEADGSREAIAYADKLSKTYRRHMAERKLVTLTPDEEKEDVQMIKSNLVILD</sequence>
<evidence type="ECO:0000313" key="3">
    <source>
        <dbReference type="Proteomes" id="UP001140560"/>
    </source>
</evidence>
<dbReference type="InterPro" id="IPR010730">
    <property type="entry name" value="HET"/>
</dbReference>
<comment type="caution">
    <text evidence="2">The sequence shown here is derived from an EMBL/GenBank/DDBJ whole genome shotgun (WGS) entry which is preliminary data.</text>
</comment>
<evidence type="ECO:0000313" key="2">
    <source>
        <dbReference type="EMBL" id="KAJ4372456.1"/>
    </source>
</evidence>
<dbReference type="OrthoDB" id="194358at2759"/>
<accession>A0A9W9CNB1</accession>
<evidence type="ECO:0000259" key="1">
    <source>
        <dbReference type="Pfam" id="PF06985"/>
    </source>
</evidence>
<dbReference type="AlphaFoldDB" id="A0A9W9CNB1"/>
<reference evidence="2" key="1">
    <citation type="submission" date="2022-10" db="EMBL/GenBank/DDBJ databases">
        <title>Tapping the CABI collections for fungal endophytes: first genome assemblies for Collariella, Neodidymelliopsis, Ascochyta clinopodiicola, Didymella pomorum, Didymosphaeria variabile, Neocosmospora piperis and Neocucurbitaria cava.</title>
        <authorList>
            <person name="Hill R."/>
        </authorList>
    </citation>
    <scope>NUCLEOTIDE SEQUENCE</scope>
    <source>
        <strain evidence="2">IMI 356814</strain>
    </source>
</reference>
<name>A0A9W9CNB1_9PLEO</name>
<dbReference type="PANTHER" id="PTHR24148:SF79">
    <property type="entry name" value="HETEROKARYON INCOMPATIBILITY DOMAIN-CONTAINING PROTEIN"/>
    <property type="match status" value="1"/>
</dbReference>